<dbReference type="Gene3D" id="1.10.418.10">
    <property type="entry name" value="Calponin-like domain"/>
    <property type="match status" value="1"/>
</dbReference>
<dbReference type="GO" id="GO:0051764">
    <property type="term" value="P:actin crosslink formation"/>
    <property type="evidence" value="ECO:0007669"/>
    <property type="project" value="TreeGrafter"/>
</dbReference>
<dbReference type="EMBL" id="PKMF04000107">
    <property type="protein sequence ID" value="KAK7849872.1"/>
    <property type="molecule type" value="Genomic_DNA"/>
</dbReference>
<dbReference type="GO" id="GO:0008093">
    <property type="term" value="F:cytoskeletal anchor activity"/>
    <property type="evidence" value="ECO:0007669"/>
    <property type="project" value="TreeGrafter"/>
</dbReference>
<feature type="region of interest" description="Disordered" evidence="1">
    <location>
        <begin position="212"/>
        <end position="239"/>
    </location>
</feature>
<evidence type="ECO:0000313" key="3">
    <source>
        <dbReference type="Proteomes" id="UP000237347"/>
    </source>
</evidence>
<dbReference type="PANTHER" id="PTHR46756:SF18">
    <property type="entry name" value="GAS2-LIKE PROTEIN PICKLED EGGS"/>
    <property type="match status" value="1"/>
</dbReference>
<dbReference type="SUPFAM" id="SSF47576">
    <property type="entry name" value="Calponin-homology domain, CH-domain"/>
    <property type="match status" value="1"/>
</dbReference>
<organism evidence="2 3">
    <name type="scientific">Quercus suber</name>
    <name type="common">Cork oak</name>
    <dbReference type="NCBI Taxonomy" id="58331"/>
    <lineage>
        <taxon>Eukaryota</taxon>
        <taxon>Viridiplantae</taxon>
        <taxon>Streptophyta</taxon>
        <taxon>Embryophyta</taxon>
        <taxon>Tracheophyta</taxon>
        <taxon>Spermatophyta</taxon>
        <taxon>Magnoliopsida</taxon>
        <taxon>eudicotyledons</taxon>
        <taxon>Gunneridae</taxon>
        <taxon>Pentapetalae</taxon>
        <taxon>rosids</taxon>
        <taxon>fabids</taxon>
        <taxon>Fagales</taxon>
        <taxon>Fagaceae</taxon>
        <taxon>Quercus</taxon>
    </lineage>
</organism>
<reference evidence="2 3" key="1">
    <citation type="journal article" date="2018" name="Sci. Data">
        <title>The draft genome sequence of cork oak.</title>
        <authorList>
            <person name="Ramos A.M."/>
            <person name="Usie A."/>
            <person name="Barbosa P."/>
            <person name="Barros P.M."/>
            <person name="Capote T."/>
            <person name="Chaves I."/>
            <person name="Simoes F."/>
            <person name="Abreu I."/>
            <person name="Carrasquinho I."/>
            <person name="Faro C."/>
            <person name="Guimaraes J.B."/>
            <person name="Mendonca D."/>
            <person name="Nobrega F."/>
            <person name="Rodrigues L."/>
            <person name="Saibo N.J.M."/>
            <person name="Varela M.C."/>
            <person name="Egas C."/>
            <person name="Matos J."/>
            <person name="Miguel C.M."/>
            <person name="Oliveira M.M."/>
            <person name="Ricardo C.P."/>
            <person name="Goncalves S."/>
        </authorList>
    </citation>
    <scope>NUCLEOTIDE SEQUENCE [LARGE SCALE GENOMIC DNA]</scope>
    <source>
        <strain evidence="3">cv. HL8</strain>
    </source>
</reference>
<dbReference type="AlphaFoldDB" id="A0AAW0LE23"/>
<protein>
    <submittedName>
        <fullName evidence="2">Protein opaque10</fullName>
    </submittedName>
</protein>
<feature type="compositionally biased region" description="Low complexity" evidence="1">
    <location>
        <begin position="65"/>
        <end position="82"/>
    </location>
</feature>
<accession>A0AAW0LE23</accession>
<feature type="non-terminal residue" evidence="2">
    <location>
        <position position="1"/>
    </location>
</feature>
<evidence type="ECO:0000313" key="2">
    <source>
        <dbReference type="EMBL" id="KAK7849872.1"/>
    </source>
</evidence>
<dbReference type="PANTHER" id="PTHR46756">
    <property type="entry name" value="TRANSGELIN"/>
    <property type="match status" value="1"/>
</dbReference>
<proteinExistence type="predicted"/>
<evidence type="ECO:0000256" key="1">
    <source>
        <dbReference type="SAM" id="MobiDB-lite"/>
    </source>
</evidence>
<dbReference type="GO" id="GO:0051015">
    <property type="term" value="F:actin filament binding"/>
    <property type="evidence" value="ECO:0007669"/>
    <property type="project" value="TreeGrafter"/>
</dbReference>
<comment type="caution">
    <text evidence="2">The sequence shown here is derived from an EMBL/GenBank/DDBJ whole genome shotgun (WGS) entry which is preliminary data.</text>
</comment>
<keyword evidence="3" id="KW-1185">Reference proteome</keyword>
<dbReference type="GO" id="GO:0005884">
    <property type="term" value="C:actin filament"/>
    <property type="evidence" value="ECO:0007669"/>
    <property type="project" value="TreeGrafter"/>
</dbReference>
<name>A0AAW0LE23_QUESU</name>
<sequence length="889" mass="98822">YFCGFIQTQTRIWLGEVLQIRLEEQMTVSDLLADGELLYVLFTSSYVSIRKWTLKSGNDGVSMDPSESSSSPSSSFSSSSSESSFRELDDVFLQTQTRIWLGEVLQIRLEEQMTVSDLLADGELLFEVSKVVWKMLLTNQRELRHICKILGLTGIDLFSPSDVVEKRDTRKVPDFDVVTYTVAMPTDMVGCIRRSWELPKFSVLNSASENKNKNSSEKFRQKHTITNSGRNYDMHSEDSDGTEINHMVIHIDGSSTKFSYDMTSQMSFDLENCGGAFSMVKNGILAKCLLQVDIQNQEKIDYSQCQLESPCTTKSVGSLCTQCGECDHLLNNSLSPSSIDSQIHLSDGVSPIRSQVKHSNEISEMDVLYYNCSQGYGTFIMEGSINDYTPAWRYFASQLDGTDSNDPVLYNGEDRLLNASSSVDSHCSNSTPRIFETKSKRRLADMFDGVEVSSVASMSSVSDAVLNLDLEDRFDTDDDSKIAQFPEFQNEKAGFLTKKTARGYRSQDIVKYETQVDSLTPHSEKAHFCMELEDKGSSTKPLPPYPDPLNVTGHPDHVVLYDNDVCMSHVHSDVYDEDKLSQIDSDALKNVDCMLPSHSHFPLEFHKWDLKGKCATVMLLNENAGHGASLVSVSEDVSLGETLHHMPAKASQDAFRIEDLKSFVGDSDKMFGSIVVNLDPNAKNQRDEYSQGVYLNDILDGTYDDSSDSPNTVADEGSEKCSKLRSIECDRCLQNQDIIGDIGGRVNCMSDMVTVDNSALHHNSVILANPSEPTLDEDSCLKIESSENVDKNGHQACTSLKDPFYCTEQIDKVYSQPHKRLLLKSVVSGTAAFGLLFLVFHLRKSGREKGGVPNIKSSQMLKANGGKSSSRKGGRANGIYPAEKLKFGD</sequence>
<dbReference type="Proteomes" id="UP000237347">
    <property type="component" value="Unassembled WGS sequence"/>
</dbReference>
<gene>
    <name evidence="2" type="primary">O10</name>
    <name evidence="2" type="ORF">CFP56_001920</name>
</gene>
<feature type="region of interest" description="Disordered" evidence="1">
    <location>
        <begin position="59"/>
        <end position="82"/>
    </location>
</feature>
<feature type="region of interest" description="Disordered" evidence="1">
    <location>
        <begin position="850"/>
        <end position="889"/>
    </location>
</feature>
<dbReference type="InterPro" id="IPR036872">
    <property type="entry name" value="CH_dom_sf"/>
</dbReference>